<evidence type="ECO:0000313" key="1">
    <source>
        <dbReference type="EMBL" id="KYG80157.1"/>
    </source>
</evidence>
<dbReference type="OrthoDB" id="323463at2"/>
<dbReference type="Gene3D" id="3.40.50.150">
    <property type="entry name" value="Vaccinia Virus protein VP39"/>
    <property type="match status" value="1"/>
</dbReference>
<dbReference type="RefSeq" id="WP_062590622.1">
    <property type="nucleotide sequence ID" value="NZ_LQZQ01000005.1"/>
</dbReference>
<comment type="caution">
    <text evidence="1">The sequence shown here is derived from an EMBL/GenBank/DDBJ whole genome shotgun (WGS) entry which is preliminary data.</text>
</comment>
<dbReference type="Proteomes" id="UP000075583">
    <property type="component" value="Unassembled WGS sequence"/>
</dbReference>
<evidence type="ECO:0008006" key="3">
    <source>
        <dbReference type="Google" id="ProtNLM"/>
    </source>
</evidence>
<protein>
    <recommendedName>
        <fullName evidence="3">Methyltransferase type 11 domain-containing protein</fullName>
    </recommendedName>
</protein>
<dbReference type="SUPFAM" id="SSF53335">
    <property type="entry name" value="S-adenosyl-L-methionine-dependent methyltransferases"/>
    <property type="match status" value="1"/>
</dbReference>
<accession>A0A150XN17</accession>
<dbReference type="EMBL" id="LQZQ01000005">
    <property type="protein sequence ID" value="KYG80157.1"/>
    <property type="molecule type" value="Genomic_DNA"/>
</dbReference>
<organism evidence="1 2">
    <name type="scientific">Roseivirga ehrenbergii (strain DSM 102268 / JCM 13514 / KCTC 12282 / NCIMB 14502 / KMM 6017)</name>
    <dbReference type="NCBI Taxonomy" id="279360"/>
    <lineage>
        <taxon>Bacteria</taxon>
        <taxon>Pseudomonadati</taxon>
        <taxon>Bacteroidota</taxon>
        <taxon>Cytophagia</taxon>
        <taxon>Cytophagales</taxon>
        <taxon>Roseivirgaceae</taxon>
        <taxon>Roseivirga</taxon>
    </lineage>
</organism>
<name>A0A150XN17_ROSEK</name>
<proteinExistence type="predicted"/>
<sequence>MPTSHPFQLNEIVNLTTILKPTTVMEIGVGFGKYGLLLREYLEIWGEGEVYEDWLRKIDGIEIFEAYIMDHHRVIYDEIYIGNALDIMPERDCYDLILLIDVLEHIEYKHAINLLNICKQKAKHVIISTPKDIGHQGVGYDNIYESHLSQWNKRSLRKALGRDTLFISNPHSHICLYSDSITVSRVKGRLSKEKLSFFIKRYFFPLYKLIKPKRN</sequence>
<keyword evidence="2" id="KW-1185">Reference proteome</keyword>
<evidence type="ECO:0000313" key="2">
    <source>
        <dbReference type="Proteomes" id="UP000075583"/>
    </source>
</evidence>
<dbReference type="InterPro" id="IPR029063">
    <property type="entry name" value="SAM-dependent_MTases_sf"/>
</dbReference>
<gene>
    <name evidence="1" type="ORF">MB14_16580</name>
</gene>
<dbReference type="STRING" id="279360.MB14_16580"/>
<dbReference type="AlphaFoldDB" id="A0A150XN17"/>
<reference evidence="1" key="1">
    <citation type="submission" date="2016-01" db="EMBL/GenBank/DDBJ databases">
        <title>Genome sequencing of Roseivirga ehrenbergii KMM 6017.</title>
        <authorList>
            <person name="Selvaratnam C."/>
            <person name="Thevarajoo S."/>
            <person name="Goh K.M."/>
            <person name="Ee R."/>
            <person name="Chan K.-G."/>
            <person name="Chong C.S."/>
        </authorList>
    </citation>
    <scope>NUCLEOTIDE SEQUENCE [LARGE SCALE GENOMIC DNA]</scope>
    <source>
        <strain evidence="1">KMM 6017</strain>
    </source>
</reference>